<proteinExistence type="predicted"/>
<dbReference type="HOGENOM" id="CLU_3119770_0_0_3"/>
<name>I4HL85_MICAE</name>
<evidence type="ECO:0000313" key="2">
    <source>
        <dbReference type="Proteomes" id="UP000004775"/>
    </source>
</evidence>
<organism evidence="1 2">
    <name type="scientific">Microcystis aeruginosa PCC 9809</name>
    <dbReference type="NCBI Taxonomy" id="1160285"/>
    <lineage>
        <taxon>Bacteria</taxon>
        <taxon>Bacillati</taxon>
        <taxon>Cyanobacteriota</taxon>
        <taxon>Cyanophyceae</taxon>
        <taxon>Oscillatoriophycideae</taxon>
        <taxon>Chroococcales</taxon>
        <taxon>Microcystaceae</taxon>
        <taxon>Microcystis</taxon>
    </lineage>
</organism>
<comment type="caution">
    <text evidence="1">The sequence shown here is derived from an EMBL/GenBank/DDBJ whole genome shotgun (WGS) entry which is preliminary data.</text>
</comment>
<evidence type="ECO:0000313" key="1">
    <source>
        <dbReference type="EMBL" id="CCI22809.1"/>
    </source>
</evidence>
<accession>I4HL85</accession>
<dbReference type="AlphaFoldDB" id="I4HL85"/>
<gene>
    <name evidence="1" type="ORF">MICAH_2000005</name>
</gene>
<sequence>MDDYEKYEADCQKIRRANQKLLTDFESWLKSSGLSEKTLKNHLYKYRFLY</sequence>
<protein>
    <submittedName>
        <fullName evidence="1">Site-specific recombinase like</fullName>
    </submittedName>
</protein>
<dbReference type="EMBL" id="CAIO01000114">
    <property type="protein sequence ID" value="CCI22809.1"/>
    <property type="molecule type" value="Genomic_DNA"/>
</dbReference>
<dbReference type="Proteomes" id="UP000004775">
    <property type="component" value="Unassembled WGS sequence"/>
</dbReference>
<reference evidence="1 2" key="1">
    <citation type="submission" date="2012-04" db="EMBL/GenBank/DDBJ databases">
        <authorList>
            <person name="Genoscope - CEA"/>
        </authorList>
    </citation>
    <scope>NUCLEOTIDE SEQUENCE [LARGE SCALE GENOMIC DNA]</scope>
    <source>
        <strain evidence="1 2">9809</strain>
    </source>
</reference>